<dbReference type="AlphaFoldDB" id="A0A6N6M786"/>
<feature type="compositionally biased region" description="Basic and acidic residues" evidence="2">
    <location>
        <begin position="168"/>
        <end position="196"/>
    </location>
</feature>
<evidence type="ECO:0000313" key="3">
    <source>
        <dbReference type="EMBL" id="KAB1062159.1"/>
    </source>
</evidence>
<evidence type="ECO:0000256" key="2">
    <source>
        <dbReference type="SAM" id="MobiDB-lite"/>
    </source>
</evidence>
<dbReference type="Proteomes" id="UP000435357">
    <property type="component" value="Unassembled WGS sequence"/>
</dbReference>
<keyword evidence="4" id="KW-1185">Reference proteome</keyword>
<evidence type="ECO:0000256" key="1">
    <source>
        <dbReference type="SAM" id="Coils"/>
    </source>
</evidence>
<feature type="coiled-coil region" evidence="1">
    <location>
        <begin position="206"/>
        <end position="239"/>
    </location>
</feature>
<evidence type="ECO:0000313" key="4">
    <source>
        <dbReference type="Proteomes" id="UP000435357"/>
    </source>
</evidence>
<accession>A0A6N6M786</accession>
<reference evidence="3 4" key="1">
    <citation type="submission" date="2019-09" db="EMBL/GenBank/DDBJ databases">
        <title>Genomes of Cryomorphaceae.</title>
        <authorList>
            <person name="Bowman J.P."/>
        </authorList>
    </citation>
    <scope>NUCLEOTIDE SEQUENCE [LARGE SCALE GENOMIC DNA]</scope>
    <source>
        <strain evidence="3 4">KCTC 52047</strain>
    </source>
</reference>
<keyword evidence="1" id="KW-0175">Coiled coil</keyword>
<feature type="region of interest" description="Disordered" evidence="2">
    <location>
        <begin position="161"/>
        <end position="199"/>
    </location>
</feature>
<sequence length="316" mass="36800">MNSQKITQLLRNIDVLNEVSVEELNQLVGDFPYMTLPHLLLAKKLHDNNDLHAGQQIKKTAILIPNRKRLYELLYRETVRTTIASTVEKPQPEPAKAQKEETATDEEVAFQKPLQFHSLKGETTVIPDEKKENSDEVNPQKEEQLDELESEVLKHAMESAYAFTSDEIPEKNETVEETEKPEETSGSDREEKKLSPNERQAFSKWLQILDKERLEKVREKEKKEQKQEQKKLIDKFIKEEPQISKVDKDEDFSPEGISRMNVIDNNDFVTETLAKIYIQQGNIEKAKNIYNKLMLKYPEKKAYFAGQLKKIDNQDK</sequence>
<dbReference type="OrthoDB" id="594666at2"/>
<organism evidence="3 4">
    <name type="scientific">Salibacter halophilus</name>
    <dbReference type="NCBI Taxonomy" id="1803916"/>
    <lineage>
        <taxon>Bacteria</taxon>
        <taxon>Pseudomonadati</taxon>
        <taxon>Bacteroidota</taxon>
        <taxon>Flavobacteriia</taxon>
        <taxon>Flavobacteriales</taxon>
        <taxon>Salibacteraceae</taxon>
        <taxon>Salibacter</taxon>
    </lineage>
</organism>
<comment type="caution">
    <text evidence="3">The sequence shown here is derived from an EMBL/GenBank/DDBJ whole genome shotgun (WGS) entry which is preliminary data.</text>
</comment>
<gene>
    <name evidence="3" type="ORF">F3059_12790</name>
</gene>
<feature type="region of interest" description="Disordered" evidence="2">
    <location>
        <begin position="86"/>
        <end position="105"/>
    </location>
</feature>
<dbReference type="RefSeq" id="WP_151169894.1">
    <property type="nucleotide sequence ID" value="NZ_WACR01000012.1"/>
</dbReference>
<feature type="region of interest" description="Disordered" evidence="2">
    <location>
        <begin position="119"/>
        <end position="147"/>
    </location>
</feature>
<dbReference type="EMBL" id="WACR01000012">
    <property type="protein sequence ID" value="KAB1062159.1"/>
    <property type="molecule type" value="Genomic_DNA"/>
</dbReference>
<proteinExistence type="predicted"/>
<protein>
    <recommendedName>
        <fullName evidence="5">Tetratricopeptide repeat protein</fullName>
    </recommendedName>
</protein>
<feature type="compositionally biased region" description="Basic and acidic residues" evidence="2">
    <location>
        <begin position="127"/>
        <end position="143"/>
    </location>
</feature>
<evidence type="ECO:0008006" key="5">
    <source>
        <dbReference type="Google" id="ProtNLM"/>
    </source>
</evidence>
<name>A0A6N6M786_9FLAO</name>